<evidence type="ECO:0000256" key="1">
    <source>
        <dbReference type="SAM" id="Coils"/>
    </source>
</evidence>
<gene>
    <name evidence="3" type="ORF">CHC_T00001355001</name>
</gene>
<dbReference type="AlphaFoldDB" id="R7Q233"/>
<proteinExistence type="predicted"/>
<organism evidence="3 4">
    <name type="scientific">Chondrus crispus</name>
    <name type="common">Carrageen Irish moss</name>
    <name type="synonym">Polymorpha crispa</name>
    <dbReference type="NCBI Taxonomy" id="2769"/>
    <lineage>
        <taxon>Eukaryota</taxon>
        <taxon>Rhodophyta</taxon>
        <taxon>Florideophyceae</taxon>
        <taxon>Rhodymeniophycidae</taxon>
        <taxon>Gigartinales</taxon>
        <taxon>Gigartinaceae</taxon>
        <taxon>Chondrus</taxon>
    </lineage>
</organism>
<feature type="compositionally biased region" description="Basic and acidic residues" evidence="2">
    <location>
        <begin position="483"/>
        <end position="495"/>
    </location>
</feature>
<keyword evidence="1" id="KW-0175">Coiled coil</keyword>
<dbReference type="GeneID" id="17319488"/>
<dbReference type="Proteomes" id="UP000012073">
    <property type="component" value="Unassembled WGS sequence"/>
</dbReference>
<evidence type="ECO:0000313" key="4">
    <source>
        <dbReference type="Proteomes" id="UP000012073"/>
    </source>
</evidence>
<feature type="compositionally biased region" description="Polar residues" evidence="2">
    <location>
        <begin position="293"/>
        <end position="307"/>
    </location>
</feature>
<dbReference type="Gramene" id="CDF32114">
    <property type="protein sequence ID" value="CDF32114"/>
    <property type="gene ID" value="CHC_T00001355001"/>
</dbReference>
<dbReference type="STRING" id="2769.R7Q233"/>
<evidence type="ECO:0000313" key="3">
    <source>
        <dbReference type="EMBL" id="CDF32114.1"/>
    </source>
</evidence>
<keyword evidence="4" id="KW-1185">Reference proteome</keyword>
<dbReference type="RefSeq" id="XP_005711779.1">
    <property type="nucleotide sequence ID" value="XM_005711722.1"/>
</dbReference>
<dbReference type="EMBL" id="HG001459">
    <property type="protein sequence ID" value="CDF32114.1"/>
    <property type="molecule type" value="Genomic_DNA"/>
</dbReference>
<name>R7Q233_CHOCR</name>
<feature type="coiled-coil region" evidence="1">
    <location>
        <begin position="165"/>
        <end position="194"/>
    </location>
</feature>
<dbReference type="KEGG" id="ccp:CHC_T00001355001"/>
<accession>R7Q233</accession>
<feature type="compositionally biased region" description="Basic and acidic residues" evidence="2">
    <location>
        <begin position="41"/>
        <end position="52"/>
    </location>
</feature>
<feature type="compositionally biased region" description="Polar residues" evidence="2">
    <location>
        <begin position="85"/>
        <end position="95"/>
    </location>
</feature>
<reference evidence="4" key="1">
    <citation type="journal article" date="2013" name="Proc. Natl. Acad. Sci. U.S.A.">
        <title>Genome structure and metabolic features in the red seaweed Chondrus crispus shed light on evolution of the Archaeplastida.</title>
        <authorList>
            <person name="Collen J."/>
            <person name="Porcel B."/>
            <person name="Carre W."/>
            <person name="Ball S.G."/>
            <person name="Chaparro C."/>
            <person name="Tonon T."/>
            <person name="Barbeyron T."/>
            <person name="Michel G."/>
            <person name="Noel B."/>
            <person name="Valentin K."/>
            <person name="Elias M."/>
            <person name="Artiguenave F."/>
            <person name="Arun A."/>
            <person name="Aury J.M."/>
            <person name="Barbosa-Neto J.F."/>
            <person name="Bothwell J.H."/>
            <person name="Bouget F.Y."/>
            <person name="Brillet L."/>
            <person name="Cabello-Hurtado F."/>
            <person name="Capella-Gutierrez S."/>
            <person name="Charrier B."/>
            <person name="Cladiere L."/>
            <person name="Cock J.M."/>
            <person name="Coelho S.M."/>
            <person name="Colleoni C."/>
            <person name="Czjzek M."/>
            <person name="Da Silva C."/>
            <person name="Delage L."/>
            <person name="Denoeud F."/>
            <person name="Deschamps P."/>
            <person name="Dittami S.M."/>
            <person name="Gabaldon T."/>
            <person name="Gachon C.M."/>
            <person name="Groisillier A."/>
            <person name="Herve C."/>
            <person name="Jabbari K."/>
            <person name="Katinka M."/>
            <person name="Kloareg B."/>
            <person name="Kowalczyk N."/>
            <person name="Labadie K."/>
            <person name="Leblanc C."/>
            <person name="Lopez P.J."/>
            <person name="McLachlan D.H."/>
            <person name="Meslet-Cladiere L."/>
            <person name="Moustafa A."/>
            <person name="Nehr Z."/>
            <person name="Nyvall Collen P."/>
            <person name="Panaud O."/>
            <person name="Partensky F."/>
            <person name="Poulain J."/>
            <person name="Rensing S.A."/>
            <person name="Rousvoal S."/>
            <person name="Samson G."/>
            <person name="Symeonidi A."/>
            <person name="Weissenbach J."/>
            <person name="Zambounis A."/>
            <person name="Wincker P."/>
            <person name="Boyen C."/>
        </authorList>
    </citation>
    <scope>NUCLEOTIDE SEQUENCE [LARGE SCALE GENOMIC DNA]</scope>
    <source>
        <strain evidence="4">cv. Stackhouse</strain>
    </source>
</reference>
<feature type="region of interest" description="Disordered" evidence="2">
    <location>
        <begin position="293"/>
        <end position="333"/>
    </location>
</feature>
<protein>
    <submittedName>
        <fullName evidence="3">Uncharacterized protein</fullName>
    </submittedName>
</protein>
<feature type="region of interest" description="Disordered" evidence="2">
    <location>
        <begin position="1"/>
        <end position="150"/>
    </location>
</feature>
<evidence type="ECO:0000256" key="2">
    <source>
        <dbReference type="SAM" id="MobiDB-lite"/>
    </source>
</evidence>
<feature type="region of interest" description="Disordered" evidence="2">
    <location>
        <begin position="385"/>
        <end position="409"/>
    </location>
</feature>
<feature type="compositionally biased region" description="Polar residues" evidence="2">
    <location>
        <begin position="111"/>
        <end position="122"/>
    </location>
</feature>
<feature type="region of interest" description="Disordered" evidence="2">
    <location>
        <begin position="472"/>
        <end position="501"/>
    </location>
</feature>
<sequence>MRRQDPLLNDGVGDGDLYTLTPENCSRDGRGERVATVSPIERQHAKDPHAAEEGLISAGRSPQRKAHQARDGLNVPALGPFCRQKPSSKGSQGSASEEDGARKEGICSGAQVMSSRQASAQDENPKHVCVFSASEHDSDSSDVSSLGNFDDEVKSTTQYSLGMKLERWRRKQLRKEEQKHRAEVEREQKRHRTEVFQIHAQYQEMQRRFAASRDVLKQSQCRQKPAKASAVEEPRKNYIDLTQCISSDEDKIEKVTAPHNCTLDAQGSHENSTSFIKLNAPAPCMRSTPSWFSDHSPVAAQSPNRSASGVLAENGESKGGMFSSSDEEVMDYPPTATQSLNRAASDVLAENGESNGGMFSSSDEEITDHPRVATQSLNRAASDVLADDGESNGGNMSSSDEESTDHPRAATQSLNRAASDVLAENGESNGGMFSSSDEEVMDLTCAKDSPLALLEDEDTRQSCGGNTQKNMARRIAGSQTTLGRDKPCDGGDARTKSRLKKPKTVSRADILAAIRRDVALYDDILSMCTVEFERIFASLTSSKLRVSKQGLTSFLREEGVAFKCERLTDRSRGMSKKYFRRQAAAGLSD</sequence>